<organism evidence="8 9">
    <name type="scientific">Microbacterium alkaliflavum</name>
    <dbReference type="NCBI Taxonomy" id="3248839"/>
    <lineage>
        <taxon>Bacteria</taxon>
        <taxon>Bacillati</taxon>
        <taxon>Actinomycetota</taxon>
        <taxon>Actinomycetes</taxon>
        <taxon>Micrococcales</taxon>
        <taxon>Microbacteriaceae</taxon>
        <taxon>Microbacterium</taxon>
    </lineage>
</organism>
<protein>
    <submittedName>
        <fullName evidence="8">DUF2510 domain-containing protein</fullName>
    </submittedName>
</protein>
<evidence type="ECO:0000313" key="8">
    <source>
        <dbReference type="EMBL" id="MFH8248865.1"/>
    </source>
</evidence>
<evidence type="ECO:0000256" key="3">
    <source>
        <dbReference type="ARBA" id="ARBA00022989"/>
    </source>
</evidence>
<name>A0ABW7Q2B6_9MICO</name>
<dbReference type="InterPro" id="IPR007829">
    <property type="entry name" value="TM2"/>
</dbReference>
<comment type="caution">
    <text evidence="8">The sequence shown here is derived from an EMBL/GenBank/DDBJ whole genome shotgun (WGS) entry which is preliminary data.</text>
</comment>
<keyword evidence="3 5" id="KW-1133">Transmembrane helix</keyword>
<keyword evidence="2 5" id="KW-0812">Transmembrane</keyword>
<feature type="transmembrane region" description="Helical" evidence="5">
    <location>
        <begin position="160"/>
        <end position="187"/>
    </location>
</feature>
<accession>A0ABW7Q2B6</accession>
<evidence type="ECO:0000259" key="7">
    <source>
        <dbReference type="Pfam" id="PF10708"/>
    </source>
</evidence>
<dbReference type="Pfam" id="PF10708">
    <property type="entry name" value="DUF2510"/>
    <property type="match status" value="1"/>
</dbReference>
<proteinExistence type="predicted"/>
<evidence type="ECO:0000256" key="2">
    <source>
        <dbReference type="ARBA" id="ARBA00022692"/>
    </source>
</evidence>
<dbReference type="RefSeq" id="WP_396638825.1">
    <property type="nucleotide sequence ID" value="NZ_JBIQWL010000001.1"/>
</dbReference>
<dbReference type="InterPro" id="IPR018929">
    <property type="entry name" value="DUF2510"/>
</dbReference>
<evidence type="ECO:0000313" key="9">
    <source>
        <dbReference type="Proteomes" id="UP001610861"/>
    </source>
</evidence>
<feature type="domain" description="DUF2510" evidence="7">
    <location>
        <begin position="6"/>
        <end position="34"/>
    </location>
</feature>
<gene>
    <name evidence="8" type="ORF">ACH3VR_00675</name>
</gene>
<dbReference type="Proteomes" id="UP001610861">
    <property type="component" value="Unassembled WGS sequence"/>
</dbReference>
<evidence type="ECO:0000256" key="4">
    <source>
        <dbReference type="ARBA" id="ARBA00023136"/>
    </source>
</evidence>
<evidence type="ECO:0000259" key="6">
    <source>
        <dbReference type="Pfam" id="PF05154"/>
    </source>
</evidence>
<reference evidence="8 9" key="1">
    <citation type="submission" date="2024-09" db="EMBL/GenBank/DDBJ databases">
        <authorList>
            <person name="Pan X."/>
        </authorList>
    </citation>
    <scope>NUCLEOTIDE SEQUENCE [LARGE SCALE GENOMIC DNA]</scope>
    <source>
        <strain evidence="8 9">B2969</strain>
    </source>
</reference>
<comment type="subcellular location">
    <subcellularLocation>
        <location evidence="1">Membrane</location>
        <topology evidence="1">Multi-pass membrane protein</topology>
    </subcellularLocation>
</comment>
<dbReference type="EMBL" id="JBIQWL010000001">
    <property type="protein sequence ID" value="MFH8248865.1"/>
    <property type="molecule type" value="Genomic_DNA"/>
</dbReference>
<keyword evidence="4 5" id="KW-0472">Membrane</keyword>
<sequence>MSRTPAGWYDVPGGGKRFWDGHAWTDDVLGAPSKEAEYEALAPDLAPPQTLVLPPAAPMQPAVPVQRAAPVQPVHAQRPAAPVQPYDAQPSTPPGWYPSPSGAMQWWDGRAWGPLAPPHAVVVRPVKETGIAYLFWFLLGGVAAHRFYLGLTASAIVFNILFWCGILLSPFVIGIPLVIACGIWWLVDLFLIPSLVRSINATRGYFG</sequence>
<feature type="domain" description="TM2" evidence="6">
    <location>
        <begin position="127"/>
        <end position="190"/>
    </location>
</feature>
<evidence type="ECO:0000256" key="5">
    <source>
        <dbReference type="SAM" id="Phobius"/>
    </source>
</evidence>
<evidence type="ECO:0000256" key="1">
    <source>
        <dbReference type="ARBA" id="ARBA00004141"/>
    </source>
</evidence>
<keyword evidence="9" id="KW-1185">Reference proteome</keyword>
<dbReference type="Pfam" id="PF05154">
    <property type="entry name" value="TM2"/>
    <property type="match status" value="1"/>
</dbReference>